<keyword evidence="3" id="KW-1185">Reference proteome</keyword>
<keyword evidence="1" id="KW-0812">Transmembrane</keyword>
<keyword evidence="1" id="KW-0472">Membrane</keyword>
<feature type="transmembrane region" description="Helical" evidence="1">
    <location>
        <begin position="20"/>
        <end position="39"/>
    </location>
</feature>
<dbReference type="RefSeq" id="WP_021200978.1">
    <property type="nucleotide sequence ID" value="NZ_FUKO01000033.1"/>
</dbReference>
<protein>
    <submittedName>
        <fullName evidence="2">Uncharacterized protein</fullName>
    </submittedName>
</protein>
<accession>A0A1R4KGD9</accession>
<sequence length="96" mass="9831">MNLLSGWATLWGQVPAGWRILLAAGGVLIIIVSIAVWLYKKRKGNGAPGGFPTVLVVLGGLMAGPELIVPVILLVATALLTVLSAIVTWAAGFLGG</sequence>
<proteinExistence type="predicted"/>
<dbReference type="AlphaFoldDB" id="A0A1R4KGD9"/>
<evidence type="ECO:0000313" key="3">
    <source>
        <dbReference type="Proteomes" id="UP000196320"/>
    </source>
</evidence>
<feature type="transmembrane region" description="Helical" evidence="1">
    <location>
        <begin position="46"/>
        <end position="65"/>
    </location>
</feature>
<dbReference type="EMBL" id="FUKO01000033">
    <property type="protein sequence ID" value="SJN43277.1"/>
    <property type="molecule type" value="Genomic_DNA"/>
</dbReference>
<evidence type="ECO:0000313" key="2">
    <source>
        <dbReference type="EMBL" id="SJN43277.1"/>
    </source>
</evidence>
<name>A0A1R4KGD9_9MICO</name>
<keyword evidence="1" id="KW-1133">Transmembrane helix</keyword>
<feature type="transmembrane region" description="Helical" evidence="1">
    <location>
        <begin position="71"/>
        <end position="94"/>
    </location>
</feature>
<evidence type="ECO:0000256" key="1">
    <source>
        <dbReference type="SAM" id="Phobius"/>
    </source>
</evidence>
<gene>
    <name evidence="2" type="ORF">FM104_12520</name>
</gene>
<reference evidence="2 3" key="1">
    <citation type="submission" date="2017-02" db="EMBL/GenBank/DDBJ databases">
        <authorList>
            <person name="Peterson S.W."/>
        </authorList>
    </citation>
    <scope>NUCLEOTIDE SEQUENCE [LARGE SCALE GENOMIC DNA]</scope>
    <source>
        <strain evidence="2 3">B Mb 05.01</strain>
    </source>
</reference>
<dbReference type="Proteomes" id="UP000196320">
    <property type="component" value="Unassembled WGS sequence"/>
</dbReference>
<organism evidence="2 3">
    <name type="scientific">Microbacterium esteraromaticum</name>
    <dbReference type="NCBI Taxonomy" id="57043"/>
    <lineage>
        <taxon>Bacteria</taxon>
        <taxon>Bacillati</taxon>
        <taxon>Actinomycetota</taxon>
        <taxon>Actinomycetes</taxon>
        <taxon>Micrococcales</taxon>
        <taxon>Microbacteriaceae</taxon>
        <taxon>Microbacterium</taxon>
    </lineage>
</organism>